<organism evidence="1 2">
    <name type="scientific">Elstera litoralis</name>
    <dbReference type="NCBI Taxonomy" id="552518"/>
    <lineage>
        <taxon>Bacteria</taxon>
        <taxon>Pseudomonadati</taxon>
        <taxon>Pseudomonadota</taxon>
        <taxon>Alphaproteobacteria</taxon>
        <taxon>Rhodospirillales</taxon>
        <taxon>Rhodospirillaceae</taxon>
        <taxon>Elstera</taxon>
    </lineage>
</organism>
<dbReference type="EMBL" id="LAJY01000308">
    <property type="protein sequence ID" value="KJV09306.1"/>
    <property type="molecule type" value="Genomic_DNA"/>
</dbReference>
<dbReference type="Pfam" id="PF06698">
    <property type="entry name" value="DUF1192"/>
    <property type="match status" value="1"/>
</dbReference>
<evidence type="ECO:0008006" key="3">
    <source>
        <dbReference type="Google" id="ProtNLM"/>
    </source>
</evidence>
<comment type="caution">
    <text evidence="1">The sequence shown here is derived from an EMBL/GenBank/DDBJ whole genome shotgun (WGS) entry which is preliminary data.</text>
</comment>
<evidence type="ECO:0000313" key="1">
    <source>
        <dbReference type="EMBL" id="KJV09306.1"/>
    </source>
</evidence>
<proteinExistence type="predicted"/>
<evidence type="ECO:0000313" key="2">
    <source>
        <dbReference type="Proteomes" id="UP000033774"/>
    </source>
</evidence>
<name>A0A0F3IRG5_9PROT</name>
<dbReference type="AlphaFoldDB" id="A0A0F3IRG5"/>
<gene>
    <name evidence="1" type="ORF">VZ95_12305</name>
</gene>
<keyword evidence="2" id="KW-1185">Reference proteome</keyword>
<accession>A0A0F3IRG5</accession>
<dbReference type="RefSeq" id="WP_045776107.1">
    <property type="nucleotide sequence ID" value="NZ_LAJY01000308.1"/>
</dbReference>
<protein>
    <recommendedName>
        <fullName evidence="3">DUF1192 domain-containing protein</fullName>
    </recommendedName>
</protein>
<reference evidence="1 2" key="1">
    <citation type="submission" date="2015-03" db="EMBL/GenBank/DDBJ databases">
        <title>Draft genome sequence of Elstera litoralis.</title>
        <authorList>
            <person name="Rahalkar M.C."/>
            <person name="Dhakephalkar P.K."/>
            <person name="Pore S.D."/>
            <person name="Arora P."/>
            <person name="Kapse N.G."/>
            <person name="Pandit P.S."/>
        </authorList>
    </citation>
    <scope>NUCLEOTIDE SEQUENCE [LARGE SCALE GENOMIC DNA]</scope>
    <source>
        <strain evidence="1 2">Dia-1</strain>
    </source>
</reference>
<sequence length="65" mass="7289">MQAEEERPRQTGDQPVFLSVAALERAGVEELQAYRQALLAEIARVDAETDAKRNRRGAAEALFKF</sequence>
<dbReference type="Proteomes" id="UP000033774">
    <property type="component" value="Unassembled WGS sequence"/>
</dbReference>
<dbReference type="InterPro" id="IPR009579">
    <property type="entry name" value="DUF1192"/>
</dbReference>